<gene>
    <name evidence="2" type="ORF">CYLTODRAFT_448355</name>
</gene>
<feature type="compositionally biased region" description="Basic residues" evidence="1">
    <location>
        <begin position="1"/>
        <end position="12"/>
    </location>
</feature>
<accession>A0A0D7BVE2</accession>
<evidence type="ECO:0000256" key="1">
    <source>
        <dbReference type="SAM" id="MobiDB-lite"/>
    </source>
</evidence>
<sequence>MPRATQKIKRKPPPVFIPSPTGSPAPSVHPDADEDDNARFSYVPPLPEHWRDMIELAASSPVSGPPLSLSVPGAVHVPAEIRIPNTARRSTSSLYSTAPCSPASTRNSSYCHSAHTSFRPPTPPKPALRVKPSFTLQPDMPPPVYGQEYRPSTRESRSSTLVSGSKHYLPYSQSEAAAQNVRTASGDTQFTQSETGTQAPSSSHATKFTPHPSGTMASYAKDVDNSTILPMFIVQRPKKQGHSKSRGCMEGIWSHLKAWFGDGRVDANSKW</sequence>
<dbReference type="AlphaFoldDB" id="A0A0D7BVE2"/>
<feature type="compositionally biased region" description="Pro residues" evidence="1">
    <location>
        <begin position="13"/>
        <end position="23"/>
    </location>
</feature>
<organism evidence="2 3">
    <name type="scientific">Cylindrobasidium torrendii FP15055 ss-10</name>
    <dbReference type="NCBI Taxonomy" id="1314674"/>
    <lineage>
        <taxon>Eukaryota</taxon>
        <taxon>Fungi</taxon>
        <taxon>Dikarya</taxon>
        <taxon>Basidiomycota</taxon>
        <taxon>Agaricomycotina</taxon>
        <taxon>Agaricomycetes</taxon>
        <taxon>Agaricomycetidae</taxon>
        <taxon>Agaricales</taxon>
        <taxon>Marasmiineae</taxon>
        <taxon>Physalacriaceae</taxon>
        <taxon>Cylindrobasidium</taxon>
    </lineage>
</organism>
<reference evidence="2 3" key="1">
    <citation type="journal article" date="2015" name="Fungal Genet. Biol.">
        <title>Evolution of novel wood decay mechanisms in Agaricales revealed by the genome sequences of Fistulina hepatica and Cylindrobasidium torrendii.</title>
        <authorList>
            <person name="Floudas D."/>
            <person name="Held B.W."/>
            <person name="Riley R."/>
            <person name="Nagy L.G."/>
            <person name="Koehler G."/>
            <person name="Ransdell A.S."/>
            <person name="Younus H."/>
            <person name="Chow J."/>
            <person name="Chiniquy J."/>
            <person name="Lipzen A."/>
            <person name="Tritt A."/>
            <person name="Sun H."/>
            <person name="Haridas S."/>
            <person name="LaButti K."/>
            <person name="Ohm R.A."/>
            <person name="Kues U."/>
            <person name="Blanchette R.A."/>
            <person name="Grigoriev I.V."/>
            <person name="Minto R.E."/>
            <person name="Hibbett D.S."/>
        </authorList>
    </citation>
    <scope>NUCLEOTIDE SEQUENCE [LARGE SCALE GENOMIC DNA]</scope>
    <source>
        <strain evidence="2 3">FP15055 ss-10</strain>
    </source>
</reference>
<name>A0A0D7BVE2_9AGAR</name>
<feature type="compositionally biased region" description="Polar residues" evidence="1">
    <location>
        <begin position="171"/>
        <end position="206"/>
    </location>
</feature>
<dbReference type="EMBL" id="KN880432">
    <property type="protein sequence ID" value="KIY74159.1"/>
    <property type="molecule type" value="Genomic_DNA"/>
</dbReference>
<feature type="region of interest" description="Disordered" evidence="1">
    <location>
        <begin position="1"/>
        <end position="44"/>
    </location>
</feature>
<feature type="region of interest" description="Disordered" evidence="1">
    <location>
        <begin position="134"/>
        <end position="219"/>
    </location>
</feature>
<dbReference type="Proteomes" id="UP000054007">
    <property type="component" value="Unassembled WGS sequence"/>
</dbReference>
<keyword evidence="3" id="KW-1185">Reference proteome</keyword>
<evidence type="ECO:0000313" key="3">
    <source>
        <dbReference type="Proteomes" id="UP000054007"/>
    </source>
</evidence>
<proteinExistence type="predicted"/>
<protein>
    <submittedName>
        <fullName evidence="2">Uncharacterized protein</fullName>
    </submittedName>
</protein>
<dbReference type="OrthoDB" id="2955654at2759"/>
<evidence type="ECO:0000313" key="2">
    <source>
        <dbReference type="EMBL" id="KIY74159.1"/>
    </source>
</evidence>